<dbReference type="InterPro" id="IPR052531">
    <property type="entry name" value="CarD-like_regulator"/>
</dbReference>
<dbReference type="KEGG" id="gbc:GbCGDNIH3_1843"/>
<feature type="compositionally biased region" description="Basic and acidic residues" evidence="1">
    <location>
        <begin position="199"/>
        <end position="216"/>
    </location>
</feature>
<dbReference type="Pfam" id="PF02559">
    <property type="entry name" value="CarD_TRCF_RID"/>
    <property type="match status" value="1"/>
</dbReference>
<dbReference type="GO" id="GO:0009303">
    <property type="term" value="P:rRNA transcription"/>
    <property type="evidence" value="ECO:0007669"/>
    <property type="project" value="TreeGrafter"/>
</dbReference>
<dbReference type="PANTHER" id="PTHR38447">
    <property type="entry name" value="TRANSCRIPTION FACTOR YDEB-RELATED"/>
    <property type="match status" value="1"/>
</dbReference>
<dbReference type="GeneID" id="69746033"/>
<dbReference type="SMART" id="SM01058">
    <property type="entry name" value="CarD_TRCF"/>
    <property type="match status" value="1"/>
</dbReference>
<dbReference type="AlphaFoldDB" id="A0AAN0REZ6"/>
<dbReference type="RefSeq" id="WP_011632543.1">
    <property type="nucleotide sequence ID" value="NZ_CP003181.2"/>
</dbReference>
<organism evidence="3 4">
    <name type="scientific">Granulibacter bethesdensis</name>
    <dbReference type="NCBI Taxonomy" id="364410"/>
    <lineage>
        <taxon>Bacteria</taxon>
        <taxon>Pseudomonadati</taxon>
        <taxon>Pseudomonadota</taxon>
        <taxon>Alphaproteobacteria</taxon>
        <taxon>Acetobacterales</taxon>
        <taxon>Acetobacteraceae</taxon>
        <taxon>Granulibacter</taxon>
    </lineage>
</organism>
<sequence length="216" mass="22983">MAVVVITKAMTDEAFAATAAQSSPAAKQFKTGDAVVYPGHGVGRVDHVGMQDVAGHKIEMIQISFAENQMTIRLPAAKVATTGLRKLSSKADAEKAIAALSGRPRISKVMWSKRAQEYQARINSGDLLALAELLRDLRRNAGSQDGSFSERQIFETALDRFASEIATVRGEDKADTSQQLIALLIKAQPASVAAAAEKAAAKEKAEAKDGDTEAED</sequence>
<reference evidence="4" key="1">
    <citation type="submission" date="2012-06" db="EMBL/GenBank/DDBJ databases">
        <title>Genome analysis of multiple Granulibacter bethesdensis isolates demonstrates substantial genome diversity.</title>
        <authorList>
            <person name="Greenberg D.E."/>
            <person name="Porcella S.F."/>
            <person name="Zarember K."/>
            <person name="Zelazny A.M."/>
            <person name="Bruno D."/>
            <person name="Martens C."/>
            <person name="Barbian K.D."/>
            <person name="Jaske E."/>
            <person name="Holland S.M."/>
        </authorList>
    </citation>
    <scope>NUCLEOTIDE SEQUENCE [LARGE SCALE GENOMIC DNA]</scope>
    <source>
        <strain evidence="4">CGDNIH3</strain>
    </source>
</reference>
<dbReference type="Pfam" id="PF21095">
    <property type="entry name" value="CarD_C"/>
    <property type="match status" value="1"/>
</dbReference>
<dbReference type="Gene3D" id="1.20.58.1290">
    <property type="entry name" value="CarD-like, C-terminal domain"/>
    <property type="match status" value="1"/>
</dbReference>
<feature type="domain" description="CarD-like/TRCF RNAP-interacting" evidence="2">
    <location>
        <begin position="28"/>
        <end position="138"/>
    </location>
</feature>
<dbReference type="InterPro" id="IPR036101">
    <property type="entry name" value="CarD-like/TRCF_RID_sf"/>
</dbReference>
<dbReference type="InterPro" id="IPR042215">
    <property type="entry name" value="CarD-like_C"/>
</dbReference>
<feature type="region of interest" description="Disordered" evidence="1">
    <location>
        <begin position="196"/>
        <end position="216"/>
    </location>
</feature>
<dbReference type="Gene3D" id="2.40.10.170">
    <property type="match status" value="1"/>
</dbReference>
<evidence type="ECO:0000313" key="4">
    <source>
        <dbReference type="Proteomes" id="UP000019438"/>
    </source>
</evidence>
<dbReference type="Proteomes" id="UP000019438">
    <property type="component" value="Chromosome"/>
</dbReference>
<dbReference type="InterPro" id="IPR048792">
    <property type="entry name" value="CarD_C"/>
</dbReference>
<protein>
    <submittedName>
        <fullName evidence="3">CarD-like transcriptional regulator</fullName>
    </submittedName>
</protein>
<evidence type="ECO:0000256" key="1">
    <source>
        <dbReference type="SAM" id="MobiDB-lite"/>
    </source>
</evidence>
<accession>A0AAN0REZ6</accession>
<name>A0AAN0REZ6_9PROT</name>
<proteinExistence type="predicted"/>
<gene>
    <name evidence="3" type="ORF">GbCGDNIH3_1843</name>
</gene>
<evidence type="ECO:0000313" key="3">
    <source>
        <dbReference type="EMBL" id="AHJ63719.1"/>
    </source>
</evidence>
<dbReference type="SUPFAM" id="SSF141259">
    <property type="entry name" value="CarD-like"/>
    <property type="match status" value="1"/>
</dbReference>
<dbReference type="PANTHER" id="PTHR38447:SF1">
    <property type="entry name" value="RNA POLYMERASE-BINDING TRANSCRIPTION FACTOR CARD"/>
    <property type="match status" value="1"/>
</dbReference>
<dbReference type="InterPro" id="IPR003711">
    <property type="entry name" value="CarD-like/TRCF_RID"/>
</dbReference>
<dbReference type="EMBL" id="CP003181">
    <property type="protein sequence ID" value="AHJ63719.1"/>
    <property type="molecule type" value="Genomic_DNA"/>
</dbReference>
<evidence type="ECO:0000259" key="2">
    <source>
        <dbReference type="SMART" id="SM01058"/>
    </source>
</evidence>
<dbReference type="KEGG" id="gbh:GbCGDNIH2_1843"/>